<dbReference type="InterPro" id="IPR015943">
    <property type="entry name" value="WD40/YVTN_repeat-like_dom_sf"/>
</dbReference>
<comment type="similarity">
    <text evidence="6">Belongs to the WD repeat WDR6 family.</text>
</comment>
<dbReference type="AlphaFoldDB" id="W9X6Q4"/>
<keyword evidence="4" id="KW-0819">tRNA processing</keyword>
<sequence>MGSRETGFGHAAHGGKDQIASAWGHLSRIWGVQFVQEQVGENGNRLWLLSRGEDGACQLWTIELPAQTRPELHSTTLLRPESSDRHHFGKNAWSMSCVNEGQGLLVHTGGADGQIISRKLDIPRGSMGYSLTLSEPFAEITGSSMALKNYLLVDSHECLATTDNGDLFRLTAEHGGLNWSKLMQNPGKGGLVLCPAGSQQLVLVASQRGGLTAFLIGLKSVVPVKCDLECGISWMQLASQRSTRVPTSTTCVIAVLANKNALILWVNMKDSSVQVSHTRLRMPETFIITSCCYDSSSGLLLLGSRAGALAVYPHVTAESETSGEPRCLRHAHGTDSVTSISILGQDPKPFTKSIHILTTGRDGIYAIHRVNWLSSGDGTGPTVSIVHLSAPPFGPSIEGAFFTSTEGLPPTTEPDLILYGFRSTFFVVWNETQQSEVLSIECGGSHRSWSFRDSSMFCDGVMKSFVWTKAGRLNWHSDQGSSHKVLQKGGHGREIKAVARSPLPYTDFRNEGHARVLIATGAEDTNIQLFAVPVATENSYRSQPSANLALTNSSTFRAISTLKRHNTGIQHLLFSPVGGYLFSSAGCDEFYVWKLSFNVPGIEAGVVLWDVMPTEEEDSDARIMSFDLRCASNGSKDAKEVYRIVMAYSNGKTKVVRYTPAPTRNQEMFETLQEISHGSFCVMQALFLSPSFTSASTFGPDEHQIKTISAGTNGFLNLSLLDSRPLPKHLAVLPHAESRLQMEVHKVHQSSVLAIDIVSVSRTACLIATGGDDNALGLTLLTSRPLATIAYEENDTRRQLPHHFRTIVIPAAHAAALTALKITDPRRTRTGFSVVVVTVGNDQRVRVWNVHVRSEKNGDPLLSRVEDDQLFEAIQVYPLGSGWTAVADVSGLQVIEDDQGTIVNSNEDNQKAGLTLRVLVVGVGMELLNIDCGGDTAA</sequence>
<dbReference type="InterPro" id="IPR011047">
    <property type="entry name" value="Quinoprotein_ADH-like_sf"/>
</dbReference>
<dbReference type="SUPFAM" id="SSF50998">
    <property type="entry name" value="Quinoprotein alcohol dehydrogenase-like"/>
    <property type="match status" value="1"/>
</dbReference>
<dbReference type="InterPro" id="IPR001680">
    <property type="entry name" value="WD40_rpt"/>
</dbReference>
<reference evidence="7 8" key="1">
    <citation type="submission" date="2013-03" db="EMBL/GenBank/DDBJ databases">
        <title>The Genome Sequence of Cladophialophora psammophila CBS 110553.</title>
        <authorList>
            <consortium name="The Broad Institute Genomics Platform"/>
            <person name="Cuomo C."/>
            <person name="de Hoog S."/>
            <person name="Gorbushina A."/>
            <person name="Walker B."/>
            <person name="Young S.K."/>
            <person name="Zeng Q."/>
            <person name="Gargeya S."/>
            <person name="Fitzgerald M."/>
            <person name="Haas B."/>
            <person name="Abouelleil A."/>
            <person name="Allen A.W."/>
            <person name="Alvarado L."/>
            <person name="Arachchi H.M."/>
            <person name="Berlin A.M."/>
            <person name="Chapman S.B."/>
            <person name="Gainer-Dewar J."/>
            <person name="Goldberg J."/>
            <person name="Griggs A."/>
            <person name="Gujja S."/>
            <person name="Hansen M."/>
            <person name="Howarth C."/>
            <person name="Imamovic A."/>
            <person name="Ireland A."/>
            <person name="Larimer J."/>
            <person name="McCowan C."/>
            <person name="Murphy C."/>
            <person name="Pearson M."/>
            <person name="Poon T.W."/>
            <person name="Priest M."/>
            <person name="Roberts A."/>
            <person name="Saif S."/>
            <person name="Shea T."/>
            <person name="Sisk P."/>
            <person name="Sykes S."/>
            <person name="Wortman J."/>
            <person name="Nusbaum C."/>
            <person name="Birren B."/>
        </authorList>
    </citation>
    <scope>NUCLEOTIDE SEQUENCE [LARGE SCALE GENOMIC DNA]</scope>
    <source>
        <strain evidence="7 8">CBS 110553</strain>
    </source>
</reference>
<comment type="caution">
    <text evidence="7">The sequence shown here is derived from an EMBL/GenBank/DDBJ whole genome shotgun (WGS) entry which is preliminary data.</text>
</comment>
<protein>
    <submittedName>
        <fullName evidence="7">Uncharacterized protein</fullName>
    </submittedName>
</protein>
<dbReference type="OrthoDB" id="5594999at2759"/>
<evidence type="ECO:0000256" key="2">
    <source>
        <dbReference type="ARBA" id="ARBA00022490"/>
    </source>
</evidence>
<evidence type="ECO:0000313" key="7">
    <source>
        <dbReference type="EMBL" id="EXJ75868.1"/>
    </source>
</evidence>
<dbReference type="HOGENOM" id="CLU_002615_1_0_1"/>
<evidence type="ECO:0000256" key="6">
    <source>
        <dbReference type="ARBA" id="ARBA00038255"/>
    </source>
</evidence>
<evidence type="ECO:0000313" key="8">
    <source>
        <dbReference type="Proteomes" id="UP000019471"/>
    </source>
</evidence>
<dbReference type="GeneID" id="19185112"/>
<name>W9X6Q4_9EURO</name>
<dbReference type="EMBL" id="AMGX01000001">
    <property type="protein sequence ID" value="EXJ75868.1"/>
    <property type="molecule type" value="Genomic_DNA"/>
</dbReference>
<accession>W9X6Q4</accession>
<dbReference type="Proteomes" id="UP000019471">
    <property type="component" value="Unassembled WGS sequence"/>
</dbReference>
<keyword evidence="3" id="KW-0853">WD repeat</keyword>
<comment type="subcellular location">
    <subcellularLocation>
        <location evidence="1">Cytoplasm</location>
    </subcellularLocation>
</comment>
<proteinExistence type="inferred from homology"/>
<dbReference type="RefSeq" id="XP_007739185.1">
    <property type="nucleotide sequence ID" value="XM_007740995.1"/>
</dbReference>
<organism evidence="7 8">
    <name type="scientific">Cladophialophora psammophila CBS 110553</name>
    <dbReference type="NCBI Taxonomy" id="1182543"/>
    <lineage>
        <taxon>Eukaryota</taxon>
        <taxon>Fungi</taxon>
        <taxon>Dikarya</taxon>
        <taxon>Ascomycota</taxon>
        <taxon>Pezizomycotina</taxon>
        <taxon>Eurotiomycetes</taxon>
        <taxon>Chaetothyriomycetidae</taxon>
        <taxon>Chaetothyriales</taxon>
        <taxon>Herpotrichiellaceae</taxon>
        <taxon>Cladophialophora</taxon>
    </lineage>
</organism>
<dbReference type="InterPro" id="IPR051973">
    <property type="entry name" value="tRNA_Anticodon_Mtase-Reg"/>
</dbReference>
<dbReference type="GO" id="GO:0005737">
    <property type="term" value="C:cytoplasm"/>
    <property type="evidence" value="ECO:0007669"/>
    <property type="project" value="UniProtKB-SubCell"/>
</dbReference>
<keyword evidence="8" id="KW-1185">Reference proteome</keyword>
<dbReference type="GO" id="GO:0030488">
    <property type="term" value="P:tRNA methylation"/>
    <property type="evidence" value="ECO:0007669"/>
    <property type="project" value="TreeGrafter"/>
</dbReference>
<dbReference type="PANTHER" id="PTHR14344:SF3">
    <property type="entry name" value="WD REPEAT-CONTAINING PROTEIN 6"/>
    <property type="match status" value="1"/>
</dbReference>
<keyword evidence="2" id="KW-0963">Cytoplasm</keyword>
<keyword evidence="5" id="KW-0677">Repeat</keyword>
<dbReference type="Gene3D" id="2.130.10.10">
    <property type="entry name" value="YVTN repeat-like/Quinoprotein amine dehydrogenase"/>
    <property type="match status" value="2"/>
</dbReference>
<evidence type="ECO:0000256" key="3">
    <source>
        <dbReference type="ARBA" id="ARBA00022574"/>
    </source>
</evidence>
<gene>
    <name evidence="7" type="ORF">A1O5_00375</name>
</gene>
<dbReference type="PANTHER" id="PTHR14344">
    <property type="entry name" value="WD REPEAT PROTEIN"/>
    <property type="match status" value="1"/>
</dbReference>
<evidence type="ECO:0000256" key="5">
    <source>
        <dbReference type="ARBA" id="ARBA00022737"/>
    </source>
</evidence>
<dbReference type="STRING" id="1182543.W9X6Q4"/>
<dbReference type="eggNOG" id="KOG0974">
    <property type="taxonomic scope" value="Eukaryota"/>
</dbReference>
<dbReference type="SMART" id="SM00320">
    <property type="entry name" value="WD40"/>
    <property type="match status" value="5"/>
</dbReference>
<evidence type="ECO:0000256" key="1">
    <source>
        <dbReference type="ARBA" id="ARBA00004496"/>
    </source>
</evidence>
<evidence type="ECO:0000256" key="4">
    <source>
        <dbReference type="ARBA" id="ARBA00022694"/>
    </source>
</evidence>